<dbReference type="Gene3D" id="1.10.1660.10">
    <property type="match status" value="2"/>
</dbReference>
<protein>
    <submittedName>
        <fullName evidence="7">TioE family transcriptional regulator</fullName>
    </submittedName>
</protein>
<evidence type="ECO:0000256" key="4">
    <source>
        <dbReference type="ARBA" id="ARBA00023163"/>
    </source>
</evidence>
<dbReference type="InterPro" id="IPR047057">
    <property type="entry name" value="MerR_fam"/>
</dbReference>
<evidence type="ECO:0000256" key="2">
    <source>
        <dbReference type="ARBA" id="ARBA00023015"/>
    </source>
</evidence>
<reference evidence="7 8" key="1">
    <citation type="submission" date="2024-10" db="EMBL/GenBank/DDBJ databases">
        <title>The Natural Products Discovery Center: Release of the First 8490 Sequenced Strains for Exploring Actinobacteria Biosynthetic Diversity.</title>
        <authorList>
            <person name="Kalkreuter E."/>
            <person name="Kautsar S.A."/>
            <person name="Yang D."/>
            <person name="Bader C.D."/>
            <person name="Teijaro C.N."/>
            <person name="Fluegel L."/>
            <person name="Davis C.M."/>
            <person name="Simpson J.R."/>
            <person name="Lauterbach L."/>
            <person name="Steele A.D."/>
            <person name="Gui C."/>
            <person name="Meng S."/>
            <person name="Li G."/>
            <person name="Viehrig K."/>
            <person name="Ye F."/>
            <person name="Su P."/>
            <person name="Kiefer A.F."/>
            <person name="Nichols A."/>
            <person name="Cepeda A.J."/>
            <person name="Yan W."/>
            <person name="Fan B."/>
            <person name="Jiang Y."/>
            <person name="Adhikari A."/>
            <person name="Zheng C.-J."/>
            <person name="Schuster L."/>
            <person name="Cowan T.M."/>
            <person name="Smanski M.J."/>
            <person name="Chevrette M.G."/>
            <person name="De Carvalho L.P.S."/>
            <person name="Shen B."/>
        </authorList>
    </citation>
    <scope>NUCLEOTIDE SEQUENCE [LARGE SCALE GENOMIC DNA]</scope>
    <source>
        <strain evidence="7 8">NPDC048229</strain>
    </source>
</reference>
<dbReference type="InterPro" id="IPR000551">
    <property type="entry name" value="MerR-type_HTH_dom"/>
</dbReference>
<dbReference type="InterPro" id="IPR009061">
    <property type="entry name" value="DNA-bd_dom_put_sf"/>
</dbReference>
<keyword evidence="8" id="KW-1185">Reference proteome</keyword>
<comment type="caution">
    <text evidence="7">The sequence shown here is derived from an EMBL/GenBank/DDBJ whole genome shotgun (WGS) entry which is preliminary data.</text>
</comment>
<organism evidence="7 8">
    <name type="scientific">Streptomyces omiyaensis</name>
    <dbReference type="NCBI Taxonomy" id="68247"/>
    <lineage>
        <taxon>Bacteria</taxon>
        <taxon>Bacillati</taxon>
        <taxon>Actinomycetota</taxon>
        <taxon>Actinomycetes</taxon>
        <taxon>Kitasatosporales</taxon>
        <taxon>Streptomycetaceae</taxon>
        <taxon>Streptomyces</taxon>
    </lineage>
</organism>
<dbReference type="Pfam" id="PF00376">
    <property type="entry name" value="MerR"/>
    <property type="match status" value="1"/>
</dbReference>
<keyword evidence="1" id="KW-0678">Repressor</keyword>
<name>A0ABW7BV74_9ACTN</name>
<keyword evidence="3" id="KW-0238">DNA-binding</keyword>
<evidence type="ECO:0000256" key="5">
    <source>
        <dbReference type="SAM" id="MobiDB-lite"/>
    </source>
</evidence>
<evidence type="ECO:0000313" key="8">
    <source>
        <dbReference type="Proteomes" id="UP001604282"/>
    </source>
</evidence>
<feature type="domain" description="HTH merR-type" evidence="6">
    <location>
        <begin position="126"/>
        <end position="195"/>
    </location>
</feature>
<dbReference type="SMART" id="SM00422">
    <property type="entry name" value="HTH_MERR"/>
    <property type="match status" value="2"/>
</dbReference>
<dbReference type="PROSITE" id="PS00552">
    <property type="entry name" value="HTH_MERR_1"/>
    <property type="match status" value="1"/>
</dbReference>
<dbReference type="RefSeq" id="WP_189852646.1">
    <property type="nucleotide sequence ID" value="NZ_BMVV01000027.1"/>
</dbReference>
<accession>A0ABW7BV74</accession>
<feature type="region of interest" description="Disordered" evidence="5">
    <location>
        <begin position="15"/>
        <end position="37"/>
    </location>
</feature>
<dbReference type="EMBL" id="JBICZW010000012">
    <property type="protein sequence ID" value="MFG3191413.1"/>
    <property type="molecule type" value="Genomic_DNA"/>
</dbReference>
<dbReference type="Pfam" id="PF13411">
    <property type="entry name" value="MerR_1"/>
    <property type="match status" value="1"/>
</dbReference>
<evidence type="ECO:0000259" key="6">
    <source>
        <dbReference type="PROSITE" id="PS50937"/>
    </source>
</evidence>
<evidence type="ECO:0000256" key="1">
    <source>
        <dbReference type="ARBA" id="ARBA00022491"/>
    </source>
</evidence>
<keyword evidence="4" id="KW-0804">Transcription</keyword>
<feature type="compositionally biased region" description="Basic and acidic residues" evidence="5">
    <location>
        <begin position="22"/>
        <end position="37"/>
    </location>
</feature>
<dbReference type="PROSITE" id="PS50937">
    <property type="entry name" value="HTH_MERR_2"/>
    <property type="match status" value="2"/>
</dbReference>
<sequence length="243" mass="26951">MAYFRPADLAQEHGISPQTVRNYERDGFLPPADRTDSGYRRYTERHAAALRAYRALVPAHGYAEGGTIMRAVTEGRVDDALTAVDRSHAELLRDRGTLDAVGKVLTHLTRRADGASWRAPAPPAHPFTIGELAHRLGVSVATIRKWEEVGVLVPDRRPDTNHRTYDADDVRDAELAHFLRRGRYPLELIATVVQQVRAAGDTQALESALDNWRRRVTARGLAMLKAAALLSDYLALEADGTVR</sequence>
<dbReference type="PANTHER" id="PTHR30204">
    <property type="entry name" value="REDOX-CYCLING DRUG-SENSING TRANSCRIPTIONAL ACTIVATOR SOXR"/>
    <property type="match status" value="1"/>
</dbReference>
<dbReference type="Proteomes" id="UP001604282">
    <property type="component" value="Unassembled WGS sequence"/>
</dbReference>
<dbReference type="CDD" id="cd04773">
    <property type="entry name" value="HTH_TioE_rpt2"/>
    <property type="match status" value="1"/>
</dbReference>
<gene>
    <name evidence="7" type="ORF">ACGFYS_21040</name>
</gene>
<dbReference type="PANTHER" id="PTHR30204:SF69">
    <property type="entry name" value="MERR-FAMILY TRANSCRIPTIONAL REGULATOR"/>
    <property type="match status" value="1"/>
</dbReference>
<feature type="domain" description="HTH merR-type" evidence="6">
    <location>
        <begin position="3"/>
        <end position="51"/>
    </location>
</feature>
<evidence type="ECO:0000256" key="3">
    <source>
        <dbReference type="ARBA" id="ARBA00023125"/>
    </source>
</evidence>
<proteinExistence type="predicted"/>
<dbReference type="SUPFAM" id="SSF46955">
    <property type="entry name" value="Putative DNA-binding domain"/>
    <property type="match status" value="2"/>
</dbReference>
<evidence type="ECO:0000313" key="7">
    <source>
        <dbReference type="EMBL" id="MFG3191413.1"/>
    </source>
</evidence>
<keyword evidence="2" id="KW-0805">Transcription regulation</keyword>